<dbReference type="EMBL" id="CH471070">
    <property type="protein sequence ID" value="EAW83340.1"/>
    <property type="molecule type" value="Genomic_DNA"/>
</dbReference>
<dbReference type="AlphaFoldDB" id="Q9P197"/>
<dbReference type="ChiTaRS" id="RELN">
    <property type="organism name" value="human"/>
</dbReference>
<reference evidence="2" key="5">
    <citation type="submission" date="2000-10" db="EMBL/GenBank/DDBJ databases">
        <authorList>
            <person name="Waterston R."/>
        </authorList>
    </citation>
    <scope>NUCLEOTIDE SEQUENCE</scope>
</reference>
<sequence>MLFIVYQCGGTIYFSLRCLMNTMITWTLHVSLGSCDSEAGKLDYLWKLNLEVKGGCRI</sequence>
<name>Q9P197_HUMAN</name>
<reference evidence="3" key="8">
    <citation type="submission" date="2005-07" db="EMBL/GenBank/DDBJ databases">
        <authorList>
            <person name="Mural R.J."/>
            <person name="Istrail S."/>
            <person name="Sutton G."/>
            <person name="Florea L."/>
            <person name="Halpern A.L."/>
            <person name="Mobarry C.M."/>
            <person name="Lippert R."/>
            <person name="Walenz B."/>
            <person name="Shatkay H."/>
            <person name="Dew I."/>
            <person name="Miller J.R."/>
            <person name="Flanigan M.J."/>
            <person name="Edwards N.J."/>
            <person name="Bolanos R."/>
            <person name="Fasulo D."/>
            <person name="Halldorsson B.V."/>
            <person name="Hannenhalli S."/>
            <person name="Turner R."/>
            <person name="Yooseph S."/>
            <person name="Lu F."/>
            <person name="Nusskern D.R."/>
            <person name="Shue B.C."/>
            <person name="Zheng X.H."/>
            <person name="Zhong F."/>
            <person name="Delcher A.L."/>
            <person name="Huson D.H."/>
            <person name="Kravitz S.A."/>
            <person name="Mouchard L."/>
            <person name="Reinert K."/>
            <person name="Remington K.A."/>
            <person name="Clark A.G."/>
            <person name="Waterman M.S."/>
            <person name="Eichler E.E."/>
            <person name="Adams M.D."/>
            <person name="Hunkapiller M.W."/>
            <person name="Myers E.W."/>
            <person name="Venter J.C."/>
        </authorList>
    </citation>
    <scope>NUCLEOTIDE SEQUENCE</scope>
</reference>
<reference evidence="2" key="4">
    <citation type="submission" date="1999-09" db="EMBL/GenBank/DDBJ databases">
        <authorList>
            <person name="Waterston R.H."/>
        </authorList>
    </citation>
    <scope>NUCLEOTIDE SEQUENCE</scope>
</reference>
<gene>
    <name evidence="2" type="primary">PRO1598</name>
    <name evidence="3" type="ORF">hCG_1781091</name>
</gene>
<evidence type="ECO:0000313" key="3">
    <source>
        <dbReference type="EMBL" id="EAW83340.1"/>
    </source>
</evidence>
<reference evidence="2" key="3">
    <citation type="submission" date="1999-09" db="EMBL/GenBank/DDBJ databases">
        <title>The sequence of Homo sapiens BAC clone GS1-502B2.</title>
        <authorList>
            <person name="Glaser E."/>
            <person name="Haakens B."/>
            <person name="Strowmatt C."/>
        </authorList>
    </citation>
    <scope>NUCLEOTIDE SEQUENCE</scope>
</reference>
<reference evidence="2" key="1">
    <citation type="journal article" date="1998" name="Genome Res.">
        <title>Toward a complete human genome sequence.</title>
        <authorList>
            <person name="Sulston J.E."/>
            <person name="Waterston R."/>
        </authorList>
    </citation>
    <scope>NUCLEOTIDE SEQUENCE</scope>
</reference>
<protein>
    <submittedName>
        <fullName evidence="3">HCG1781091</fullName>
    </submittedName>
    <submittedName>
        <fullName evidence="1">PRO1598</fullName>
    </submittedName>
</protein>
<organism evidence="1">
    <name type="scientific">Homo sapiens</name>
    <name type="common">Human</name>
    <dbReference type="NCBI Taxonomy" id="9606"/>
    <lineage>
        <taxon>Eukaryota</taxon>
        <taxon>Metazoa</taxon>
        <taxon>Chordata</taxon>
        <taxon>Craniata</taxon>
        <taxon>Vertebrata</taxon>
        <taxon>Euteleostomi</taxon>
        <taxon>Mammalia</taxon>
        <taxon>Eutheria</taxon>
        <taxon>Euarchontoglires</taxon>
        <taxon>Primates</taxon>
        <taxon>Haplorrhini</taxon>
        <taxon>Catarrhini</taxon>
        <taxon>Hominidae</taxon>
        <taxon>Homo</taxon>
    </lineage>
</organism>
<reference evidence="1" key="2">
    <citation type="submission" date="1999-01" db="EMBL/GenBank/DDBJ databases">
        <title>Functional prediction of the coding sequences of 79 new genes deduced by analysis of cDNA clones from human fetal liver.</title>
        <authorList>
            <person name="Zhang C."/>
            <person name="Yu Y."/>
            <person name="Zhang S."/>
            <person name="Wei H."/>
            <person name="Zhang Y."/>
            <person name="Zhou G."/>
            <person name="Bi J."/>
            <person name="Liu M."/>
            <person name="He F."/>
        </authorList>
    </citation>
    <scope>NUCLEOTIDE SEQUENCE</scope>
    <source>
        <tissue evidence="1">Liver</tissue>
    </source>
</reference>
<dbReference type="EMBL" id="AC010126">
    <property type="protein sequence ID" value="AAQ96860.1"/>
    <property type="molecule type" value="Genomic_DNA"/>
</dbReference>
<proteinExistence type="evidence at transcript level"/>
<evidence type="ECO:0000313" key="1">
    <source>
        <dbReference type="EMBL" id="AAF69603.1"/>
    </source>
</evidence>
<dbReference type="EMBL" id="AF119849">
    <property type="protein sequence ID" value="AAF69603.1"/>
    <property type="molecule type" value="mRNA"/>
</dbReference>
<evidence type="ECO:0000313" key="2">
    <source>
        <dbReference type="EMBL" id="AAQ96860.1"/>
    </source>
</evidence>
<reference evidence="3" key="6">
    <citation type="journal article" date="2001" name="Science">
        <title>The sequence of the human genome.</title>
        <authorList>
            <person name="Venter J.C."/>
            <person name="Adams M.D."/>
            <person name="Myers E.W."/>
            <person name="Li P.W."/>
            <person name="Mural R.J."/>
            <person name="Sutton G.G."/>
            <person name="Smith H.O."/>
            <person name="Yandell M."/>
            <person name="Evans C.A."/>
            <person name="Holt R.A."/>
            <person name="Gocayne J.D."/>
            <person name="Amanatides P."/>
            <person name="Ballew R.M."/>
            <person name="Huson D.H."/>
            <person name="Wortman J.R."/>
            <person name="Zhang Q."/>
            <person name="Kodira C.D."/>
            <person name="Zheng X.H."/>
            <person name="Chen L."/>
            <person name="Skupski M."/>
            <person name="Subramanian G."/>
            <person name="Thomas P.D."/>
            <person name="Zhang J."/>
            <person name="Gabor Miklos G.L."/>
            <person name="Nelson C."/>
            <person name="Broder S."/>
            <person name="Clark A.G."/>
            <person name="Nadeau J."/>
            <person name="McKusick V.A."/>
            <person name="Zinder N."/>
            <person name="Levine A.J."/>
            <person name="Roberts R.J."/>
            <person name="Simon M."/>
            <person name="Slayman C."/>
            <person name="Hunkapiller M."/>
            <person name="Bolanos R."/>
            <person name="Delcher A."/>
            <person name="Dew I."/>
            <person name="Fasulo D."/>
            <person name="Flanigan M."/>
            <person name="Florea L."/>
            <person name="Halpern A."/>
            <person name="Hannenhalli S."/>
            <person name="Kravitz S."/>
            <person name="Levy S."/>
            <person name="Mobarry C."/>
            <person name="Reinert K."/>
            <person name="Remington K."/>
            <person name="Abu-Threideh J."/>
            <person name="Beasley E."/>
            <person name="Biddick K."/>
            <person name="Bonazzi V."/>
            <person name="Brandon R."/>
            <person name="Cargill M."/>
            <person name="Chandramouliswaran I."/>
            <person name="Charlab R."/>
            <person name="Chaturvedi K."/>
            <person name="Deng Z."/>
            <person name="Di Francesco V."/>
            <person name="Dunn P."/>
            <person name="Eilbeck K."/>
            <person name="Evangelista C."/>
            <person name="Gabrielian A.E."/>
            <person name="Gan W."/>
            <person name="Ge W."/>
            <person name="Gong F."/>
            <person name="Gu Z."/>
            <person name="Guan P."/>
            <person name="Heiman T.J."/>
            <person name="Higgins M.E."/>
            <person name="Ji R.R."/>
            <person name="Ke Z."/>
            <person name="Ketchum K.A."/>
            <person name="Lai Z."/>
            <person name="Lei Y."/>
            <person name="Li Z."/>
            <person name="Li J."/>
            <person name="Liang Y."/>
            <person name="Lin X."/>
            <person name="Lu F."/>
            <person name="Merkulov G.V."/>
            <person name="Milshina N."/>
            <person name="Moore H.M."/>
            <person name="Naik A.K."/>
            <person name="Narayan V.A."/>
            <person name="Neelam B."/>
            <person name="Nusskern D."/>
            <person name="Rusch D.B."/>
            <person name="Salzberg S."/>
            <person name="Shao W."/>
            <person name="Shue B."/>
            <person name="Sun J."/>
            <person name="Wang Z."/>
            <person name="Wang A."/>
            <person name="Wang X."/>
            <person name="Wang J."/>
            <person name="Wei M."/>
            <person name="Wides R."/>
            <person name="Xiao C."/>
            <person name="Yan C."/>
            <person name="Yao A."/>
            <person name="Ye J."/>
            <person name="Zhan M."/>
            <person name="Zhang W."/>
            <person name="Zhang H."/>
            <person name="Zhao Q."/>
            <person name="Zheng L."/>
            <person name="Zhong F."/>
            <person name="Zhong W."/>
            <person name="Zhu S."/>
            <person name="Zhao S."/>
            <person name="Gilbert D."/>
            <person name="Baumhueter S."/>
            <person name="Spier G."/>
            <person name="Carter C."/>
            <person name="Cravchik A."/>
            <person name="Woodage T."/>
            <person name="Ali F."/>
            <person name="An H."/>
            <person name="Awe A."/>
            <person name="Baldwin D."/>
            <person name="Baden H."/>
            <person name="Barnstead M."/>
            <person name="Barrow I."/>
            <person name="Beeson K."/>
            <person name="Busam D."/>
            <person name="Carver A."/>
            <person name="Center A."/>
            <person name="Cheng M.L."/>
            <person name="Curry L."/>
            <person name="Danaher S."/>
            <person name="Davenport L."/>
            <person name="Desilets R."/>
            <person name="Dietz S."/>
            <person name="Dodson K."/>
            <person name="Doup L."/>
            <person name="Ferriera S."/>
            <person name="Garg N."/>
            <person name="Gluecksmann A."/>
            <person name="Hart B."/>
            <person name="Haynes J."/>
            <person name="Haynes C."/>
            <person name="Heiner C."/>
            <person name="Hladun S."/>
            <person name="Hostin D."/>
            <person name="Houck J."/>
            <person name="Howland T."/>
            <person name="Ibegwam C."/>
            <person name="Johnson J."/>
            <person name="Kalush F."/>
            <person name="Kline L."/>
            <person name="Koduru S."/>
            <person name="Love A."/>
            <person name="Mann F."/>
            <person name="May D."/>
            <person name="McCawley S."/>
            <person name="McIntosh T."/>
            <person name="McMullen I."/>
            <person name="Moy M."/>
            <person name="Moy L."/>
            <person name="Murphy B."/>
            <person name="Nelson K."/>
            <person name="Pfannkoch C."/>
            <person name="Pratts E."/>
            <person name="Puri V."/>
            <person name="Qureshi H."/>
            <person name="Reardon M."/>
            <person name="Rodriguez R."/>
            <person name="Rogers Y.H."/>
            <person name="Romblad D."/>
            <person name="Ruhfel B."/>
            <person name="Scott R."/>
            <person name="Sitter C."/>
            <person name="Smallwood M."/>
            <person name="Stewart E."/>
            <person name="Strong R."/>
            <person name="Suh E."/>
            <person name="Thomas R."/>
            <person name="Tint N.N."/>
            <person name="Tse S."/>
            <person name="Vech C."/>
            <person name="Wang G."/>
            <person name="Wetter J."/>
            <person name="Williams S."/>
            <person name="Williams M."/>
            <person name="Windsor S."/>
            <person name="Winn-Deen E."/>
            <person name="Wolfe K."/>
            <person name="Zaveri J."/>
            <person name="Zaveri K."/>
            <person name="Abril J.F."/>
            <person name="Guigo R."/>
            <person name="Campbell M.J."/>
            <person name="Sjolander K.V."/>
            <person name="Karlak B."/>
            <person name="Kejariwal A."/>
            <person name="Mi H."/>
            <person name="Lazareva B."/>
            <person name="Hatton T."/>
            <person name="Narechania A."/>
            <person name="Diemer K."/>
            <person name="Muruganujan A."/>
            <person name="Guo N."/>
            <person name="Sato S."/>
            <person name="Bafna V."/>
            <person name="Istrail S."/>
            <person name="Lippert R."/>
            <person name="Schwartz R."/>
            <person name="Walenz B."/>
            <person name="Yooseph S."/>
            <person name="Allen D."/>
            <person name="Basu A."/>
            <person name="Baxendale J."/>
            <person name="Blick L."/>
            <person name="Caminha M."/>
            <person name="Carnes-Stine J."/>
            <person name="Caulk P."/>
            <person name="Chiang Y.H."/>
            <person name="Coyne M."/>
            <person name="Dahlke C."/>
            <person name="Mays A."/>
            <person name="Dombroski M."/>
            <person name="Donnelly M."/>
            <person name="Ely D."/>
            <person name="Esparham S."/>
            <person name="Fosler C."/>
            <person name="Gire H."/>
            <person name="Glanowski S."/>
            <person name="Glasser K."/>
            <person name="Glodek A."/>
            <person name="Gorokhov M."/>
            <person name="Graham K."/>
            <person name="Gropman B."/>
            <person name="Harris M."/>
            <person name="Heil J."/>
            <person name="Henderson S."/>
            <person name="Hoover J."/>
            <person name="Jennings D."/>
            <person name="Jordan C."/>
            <person name="Jordan J."/>
            <person name="Kasha J."/>
            <person name="Kagan L."/>
            <person name="Kraft C."/>
            <person name="Levitsky A."/>
            <person name="Lewis M."/>
            <person name="Liu X."/>
            <person name="Lopez J."/>
            <person name="Ma D."/>
            <person name="Majoros W."/>
            <person name="McDaniel J."/>
            <person name="Murphy S."/>
            <person name="Newman M."/>
            <person name="Nguyen T."/>
            <person name="Nguyen N."/>
            <person name="Nodell M."/>
            <person name="Pan S."/>
            <person name="Peck J."/>
            <person name="Peterson M."/>
            <person name="Rowe W."/>
            <person name="Sanders R."/>
            <person name="Scott J."/>
            <person name="Simpson M."/>
            <person name="Smith T."/>
            <person name="Sprague A."/>
            <person name="Stockwell T."/>
            <person name="Turner R."/>
            <person name="Venter E."/>
            <person name="Wang M."/>
            <person name="Wen M."/>
            <person name="Wu D."/>
            <person name="Wu M."/>
            <person name="Xia A."/>
            <person name="Zandieh A."/>
            <person name="Zhu X."/>
        </authorList>
    </citation>
    <scope>NUCLEOTIDE SEQUENCE</scope>
</reference>
<reference evidence="2" key="7">
    <citation type="submission" date="2003-10" db="EMBL/GenBank/DDBJ databases">
        <authorList>
            <person name="Wilson R."/>
        </authorList>
    </citation>
    <scope>NUCLEOTIDE SEQUENCE</scope>
</reference>
<accession>Q9P197</accession>